<evidence type="ECO:0000256" key="1">
    <source>
        <dbReference type="SAM" id="MobiDB-lite"/>
    </source>
</evidence>
<dbReference type="AlphaFoldDB" id="A0A423X941"/>
<accession>A0A423X941</accession>
<proteinExistence type="predicted"/>
<evidence type="ECO:0000259" key="2">
    <source>
        <dbReference type="Pfam" id="PF00149"/>
    </source>
</evidence>
<dbReference type="InterPro" id="IPR046676">
    <property type="entry name" value="DUF6546"/>
</dbReference>
<dbReference type="InterPro" id="IPR029052">
    <property type="entry name" value="Metallo-depent_PP-like"/>
</dbReference>
<comment type="caution">
    <text evidence="4">The sequence shown here is derived from an EMBL/GenBank/DDBJ whole genome shotgun (WGS) entry which is preliminary data.</text>
</comment>
<evidence type="ECO:0000313" key="5">
    <source>
        <dbReference type="Proteomes" id="UP000283895"/>
    </source>
</evidence>
<dbReference type="Pfam" id="PF20183">
    <property type="entry name" value="DUF6546"/>
    <property type="match status" value="1"/>
</dbReference>
<dbReference type="OrthoDB" id="783096at2759"/>
<dbReference type="InterPro" id="IPR004843">
    <property type="entry name" value="Calcineurin-like_PHP"/>
</dbReference>
<dbReference type="Pfam" id="PF00149">
    <property type="entry name" value="Metallophos"/>
    <property type="match status" value="1"/>
</dbReference>
<dbReference type="GO" id="GO:0004721">
    <property type="term" value="F:phosphoprotein phosphatase activity"/>
    <property type="evidence" value="ECO:0007669"/>
    <property type="project" value="TreeGrafter"/>
</dbReference>
<dbReference type="PANTHER" id="PTHR32440:SF0">
    <property type="entry name" value="PHOSPHATASE DCR2-RELATED"/>
    <property type="match status" value="1"/>
</dbReference>
<dbReference type="EMBL" id="LKEA01000001">
    <property type="protein sequence ID" value="ROW12461.1"/>
    <property type="molecule type" value="Genomic_DNA"/>
</dbReference>
<feature type="region of interest" description="Disordered" evidence="1">
    <location>
        <begin position="531"/>
        <end position="550"/>
    </location>
</feature>
<dbReference type="Gene3D" id="3.60.21.10">
    <property type="match status" value="1"/>
</dbReference>
<gene>
    <name evidence="4" type="ORF">VMCG_00509</name>
</gene>
<dbReference type="GO" id="GO:0005737">
    <property type="term" value="C:cytoplasm"/>
    <property type="evidence" value="ECO:0007669"/>
    <property type="project" value="TreeGrafter"/>
</dbReference>
<protein>
    <submittedName>
        <fullName evidence="4">Uncharacterized protein</fullName>
    </submittedName>
</protein>
<feature type="domain" description="DUF6546" evidence="3">
    <location>
        <begin position="1"/>
        <end position="80"/>
    </location>
</feature>
<dbReference type="CDD" id="cd07383">
    <property type="entry name" value="MPP_Dcr2"/>
    <property type="match status" value="1"/>
</dbReference>
<evidence type="ECO:0000259" key="3">
    <source>
        <dbReference type="Pfam" id="PF20183"/>
    </source>
</evidence>
<organism evidence="4 5">
    <name type="scientific">Cytospora schulzeri</name>
    <dbReference type="NCBI Taxonomy" id="448051"/>
    <lineage>
        <taxon>Eukaryota</taxon>
        <taxon>Fungi</taxon>
        <taxon>Dikarya</taxon>
        <taxon>Ascomycota</taxon>
        <taxon>Pezizomycotina</taxon>
        <taxon>Sordariomycetes</taxon>
        <taxon>Sordariomycetidae</taxon>
        <taxon>Diaporthales</taxon>
        <taxon>Cytosporaceae</taxon>
        <taxon>Cytospora</taxon>
    </lineage>
</organism>
<sequence>MPKLATMEIWNGRKGFAALFRYQLFEGGEPAVITWRGTWEFALQPPVVRAWENVALEHRGSGITTVTELLDSATLSSHGSHDRSVVTDLTVCFCISAEETHNCTPESQEWKRIEKELYLHTAQQTAWLQVAQVQEEDLTADDLVVTDIRVGELEPNDRAGLESTSFWEGRPGGIWLKKGNYLSNNRRQPVAVTSVDLLFGVDAVDPRPQWTLLQEPLQLPDAQPEVPVPRLTIRFLTPDPDEPRRRRIPLRVREDGTFKIVQISDTHMVTGVGVCKDAIDAHGQPLPPSEADPLTADFIGTVLDVEKPELVILTGDQLHHDIPDSQSAIFKVVAPLIERRVPYAAVFGNHDSEGAYSLPRAAQMSVLQGLPFSLCQPGPEHVDGVGNYHLPVLAHGASSEPEVPLSTLYFLDSHGQIPSKVKNPDYDWIKQSQIDWFTSTSQALRRERDNSYEDEAEIRKRNYLSLAFLHIPLPEYADNHLIVEGGRRREPTEGPSSNSHLYSALAREGIAAVGCGHDHVNDFCGLLPQHDGDRDDDLDGDGSQPPQTQLGPWLCYGGGSGFGGYCSYDEERYHRRMRVWELDTETGGIKTWKRVEYSGERIDEMVLVEAGAVVSPQLSSGVYRSTGSRTTQDEL</sequence>
<dbReference type="STRING" id="356882.A0A423X941"/>
<dbReference type="PANTHER" id="PTHR32440">
    <property type="entry name" value="PHOSPHATASE DCR2-RELATED-RELATED"/>
    <property type="match status" value="1"/>
</dbReference>
<reference evidence="4 5" key="1">
    <citation type="submission" date="2015-09" db="EMBL/GenBank/DDBJ databases">
        <title>Host preference determinants of Valsa canker pathogens revealed by comparative genomics.</title>
        <authorList>
            <person name="Yin Z."/>
            <person name="Huang L."/>
        </authorList>
    </citation>
    <scope>NUCLEOTIDE SEQUENCE [LARGE SCALE GENOMIC DNA]</scope>
    <source>
        <strain evidence="4 5">03-1</strain>
    </source>
</reference>
<evidence type="ECO:0000313" key="4">
    <source>
        <dbReference type="EMBL" id="ROW12461.1"/>
    </source>
</evidence>
<name>A0A423X941_9PEZI</name>
<feature type="domain" description="Calcineurin-like phosphoesterase" evidence="2">
    <location>
        <begin position="258"/>
        <end position="520"/>
    </location>
</feature>
<keyword evidence="5" id="KW-1185">Reference proteome</keyword>
<dbReference type="Proteomes" id="UP000283895">
    <property type="component" value="Unassembled WGS sequence"/>
</dbReference>
<dbReference type="SUPFAM" id="SSF56300">
    <property type="entry name" value="Metallo-dependent phosphatases"/>
    <property type="match status" value="1"/>
</dbReference>